<dbReference type="PROSITE" id="PS50042">
    <property type="entry name" value="CNMP_BINDING_3"/>
    <property type="match status" value="1"/>
</dbReference>
<dbReference type="EMBL" id="POWF01000002">
    <property type="protein sequence ID" value="PNQ73894.1"/>
    <property type="molecule type" value="Genomic_DNA"/>
</dbReference>
<comment type="caution">
    <text evidence="2">The sequence shown here is derived from an EMBL/GenBank/DDBJ whole genome shotgun (WGS) entry which is preliminary data.</text>
</comment>
<sequence length="196" mass="23099">MTLSKSEIKHLVKTFYPYLKNKEVDIFLKMSKYDIYKNKEIIQKSGRTDKNVFLILEGSSRAYSIDENGQERIYHIRSKGYIFGDPRVFSNQVQILNTEAIGETHVLKFDIERLESIGYDNPEIMNMYLNILKEIIQAFSHRIHTFVSMNSEERYLDLVDMNPLYLESTFDKHIASFLGIKPLTLHRIKKKLKVIK</sequence>
<dbReference type="InterPro" id="IPR000595">
    <property type="entry name" value="cNMP-bd_dom"/>
</dbReference>
<evidence type="ECO:0000259" key="1">
    <source>
        <dbReference type="PROSITE" id="PS50042"/>
    </source>
</evidence>
<evidence type="ECO:0000313" key="3">
    <source>
        <dbReference type="Proteomes" id="UP000236641"/>
    </source>
</evidence>
<dbReference type="CDD" id="cd00038">
    <property type="entry name" value="CAP_ED"/>
    <property type="match status" value="1"/>
</dbReference>
<dbReference type="AlphaFoldDB" id="A0A2K1E0V8"/>
<proteinExistence type="predicted"/>
<feature type="domain" description="Cyclic nucleotide-binding" evidence="1">
    <location>
        <begin position="15"/>
        <end position="117"/>
    </location>
</feature>
<reference evidence="2 3" key="1">
    <citation type="submission" date="2018-01" db="EMBL/GenBank/DDBJ databases">
        <title>The draft genome of Hanstruepera neustonica JCM19743.</title>
        <authorList>
            <person name="He R.-H."/>
            <person name="Du Z.-J."/>
        </authorList>
    </citation>
    <scope>NUCLEOTIDE SEQUENCE [LARGE SCALE GENOMIC DNA]</scope>
    <source>
        <strain evidence="2 3">JCM19743</strain>
    </source>
</reference>
<dbReference type="Gene3D" id="2.60.120.10">
    <property type="entry name" value="Jelly Rolls"/>
    <property type="match status" value="1"/>
</dbReference>
<organism evidence="2 3">
    <name type="scientific">Hanstruepera neustonica</name>
    <dbReference type="NCBI Taxonomy" id="1445657"/>
    <lineage>
        <taxon>Bacteria</taxon>
        <taxon>Pseudomonadati</taxon>
        <taxon>Bacteroidota</taxon>
        <taxon>Flavobacteriia</taxon>
        <taxon>Flavobacteriales</taxon>
        <taxon>Flavobacteriaceae</taxon>
        <taxon>Hanstruepera</taxon>
    </lineage>
</organism>
<name>A0A2K1E0V8_9FLAO</name>
<dbReference type="InterPro" id="IPR014710">
    <property type="entry name" value="RmlC-like_jellyroll"/>
</dbReference>
<accession>A0A2K1E0V8</accession>
<dbReference type="RefSeq" id="WP_103051590.1">
    <property type="nucleotide sequence ID" value="NZ_POWF01000002.1"/>
</dbReference>
<dbReference type="InterPro" id="IPR018490">
    <property type="entry name" value="cNMP-bd_dom_sf"/>
</dbReference>
<dbReference type="SUPFAM" id="SSF51206">
    <property type="entry name" value="cAMP-binding domain-like"/>
    <property type="match status" value="1"/>
</dbReference>
<evidence type="ECO:0000313" key="2">
    <source>
        <dbReference type="EMBL" id="PNQ73894.1"/>
    </source>
</evidence>
<dbReference type="OrthoDB" id="758145at2"/>
<protein>
    <recommendedName>
        <fullName evidence="1">Cyclic nucleotide-binding domain-containing protein</fullName>
    </recommendedName>
</protein>
<keyword evidence="3" id="KW-1185">Reference proteome</keyword>
<gene>
    <name evidence="2" type="ORF">C1T31_06095</name>
</gene>
<dbReference type="Pfam" id="PF00027">
    <property type="entry name" value="cNMP_binding"/>
    <property type="match status" value="1"/>
</dbReference>
<dbReference type="Proteomes" id="UP000236641">
    <property type="component" value="Unassembled WGS sequence"/>
</dbReference>